<sequence>MSSISTAPSGGETLALSDILGDLDVKMRGLMLMAIDQAMKQAMKTQRELLDTMKAQVEVRHRVAINKLRDDMTRAQPVLVEQVVRKTLSVETNAGLVNWITDETLQRQAVERIQRLRRHLDSGLGNAFRSDFESLLAVYMEFLNVPTSRGMRLNQRIEDLHEALYEKADYQNELVNLVYRVRWGCQGVRSIGNARSHDATLLSESESLELCGCISAIGAAMPTLARQFDVCQLTDSSSSSPLSSDSTSDSINNTIKVDQPMHQQVPQAVSEADTQSPFDFVMQLMATNGMNLNTPTSTLFQDDADLTRSPVRQLPPRVQKNSFASLTSQDFTNLGSLSAQIGSLSSRSSGLSGLDLNSMNGLHGNQAPSLARLGSIGSTASTSSRETPPLPFGYNDTYNSVWSQPPLPPSSLSPQKPVMHFPLASYNSDSPLQQPSSVLSSKSPMKQPPLPSRAITNPHVIQPPTAFPVKQPEAVPTQAILAMVPKFSMYYSRPTELPKETDRVRKAMFARMLNHMHELPKATMCPLQPGHDPACPLSHSYLEVMTFNPLYKRLICRQPSHYWGSQLQEDDNCVCLHIDTGLSWDWMEEHKRLYCARGSKCVNFKCLKSHSFEEMCWYNPSYKIKRCSVRSHDHIARARGTLAPPLDCSYYHIEEGKNCDKRDFAAEDDHVGLDVPMLFIERSHKPLADRLEAVRYARTTNL</sequence>
<comment type="caution">
    <text evidence="2">The sequence shown here is derived from an EMBL/GenBank/DDBJ whole genome shotgun (WGS) entry which is preliminary data.</text>
</comment>
<feature type="region of interest" description="Disordered" evidence="1">
    <location>
        <begin position="405"/>
        <end position="452"/>
    </location>
</feature>
<evidence type="ECO:0000313" key="2">
    <source>
        <dbReference type="EMBL" id="TDH67817.1"/>
    </source>
</evidence>
<dbReference type="Proteomes" id="UP000294530">
    <property type="component" value="Unassembled WGS sequence"/>
</dbReference>
<keyword evidence="3" id="KW-1185">Reference proteome</keyword>
<proteinExistence type="predicted"/>
<evidence type="ECO:0000313" key="3">
    <source>
        <dbReference type="Proteomes" id="UP000294530"/>
    </source>
</evidence>
<gene>
    <name evidence="2" type="ORF">CCR75_004826</name>
</gene>
<dbReference type="OrthoDB" id="160483at2759"/>
<dbReference type="RefSeq" id="XP_067817316.1">
    <property type="nucleotide sequence ID" value="XM_067962912.1"/>
</dbReference>
<dbReference type="GeneID" id="94348583"/>
<feature type="compositionally biased region" description="Low complexity" evidence="1">
    <location>
        <begin position="428"/>
        <end position="445"/>
    </location>
</feature>
<protein>
    <submittedName>
        <fullName evidence="2">Uncharacterized protein</fullName>
    </submittedName>
</protein>
<reference evidence="2 3" key="1">
    <citation type="journal article" date="2021" name="Genome Biol.">
        <title>AFLAP: assembly-free linkage analysis pipeline using k-mers from genome sequencing data.</title>
        <authorList>
            <person name="Fletcher K."/>
            <person name="Zhang L."/>
            <person name="Gil J."/>
            <person name="Han R."/>
            <person name="Cavanaugh K."/>
            <person name="Michelmore R."/>
        </authorList>
    </citation>
    <scope>NUCLEOTIDE SEQUENCE [LARGE SCALE GENOMIC DNA]</scope>
    <source>
        <strain evidence="2 3">SF5</strain>
    </source>
</reference>
<accession>A0A976IDE9</accession>
<dbReference type="KEGG" id="blac:94348583"/>
<evidence type="ECO:0000256" key="1">
    <source>
        <dbReference type="SAM" id="MobiDB-lite"/>
    </source>
</evidence>
<name>A0A976IDE9_BRELC</name>
<dbReference type="EMBL" id="SHOA02000187">
    <property type="protein sequence ID" value="TDH67817.1"/>
    <property type="molecule type" value="Genomic_DNA"/>
</dbReference>
<dbReference type="AlphaFoldDB" id="A0A976IDE9"/>
<organism evidence="2 3">
    <name type="scientific">Bremia lactucae</name>
    <name type="common">Lettuce downy mildew</name>
    <dbReference type="NCBI Taxonomy" id="4779"/>
    <lineage>
        <taxon>Eukaryota</taxon>
        <taxon>Sar</taxon>
        <taxon>Stramenopiles</taxon>
        <taxon>Oomycota</taxon>
        <taxon>Peronosporomycetes</taxon>
        <taxon>Peronosporales</taxon>
        <taxon>Peronosporaceae</taxon>
        <taxon>Bremia</taxon>
    </lineage>
</organism>